<reference evidence="1 2" key="1">
    <citation type="journal article" date="2019" name="Syst. Appl. Microbiol.">
        <title>Characterization of Bifidobacterium species in feaces of the Egyptian fruit bat: Description of B. vespertilionis sp. nov. and B. rousetti sp. nov.</title>
        <authorList>
            <person name="Modesto M."/>
            <person name="Satti M."/>
            <person name="Watanabe K."/>
            <person name="Puglisi E."/>
            <person name="Morelli L."/>
            <person name="Huang C.-H."/>
            <person name="Liou J.-S."/>
            <person name="Miyashita M."/>
            <person name="Tamura T."/>
            <person name="Saito S."/>
            <person name="Mori K."/>
            <person name="Huang L."/>
            <person name="Sciavilla P."/>
            <person name="Sandri C."/>
            <person name="Spiezio C."/>
            <person name="Vitali F."/>
            <person name="Cavalieri D."/>
            <person name="Perpetuini G."/>
            <person name="Tofalo R."/>
            <person name="Bonetti A."/>
            <person name="Arita M."/>
            <person name="Mattarelli P."/>
        </authorList>
    </citation>
    <scope>NUCLEOTIDE SEQUENCE [LARGE SCALE GENOMIC DNA]</scope>
    <source>
        <strain evidence="1 2">RST27</strain>
    </source>
</reference>
<dbReference type="Proteomes" id="UP000326060">
    <property type="component" value="Unassembled WGS sequence"/>
</dbReference>
<organism evidence="1 2">
    <name type="scientific">Bifidobacterium callitrichos</name>
    <dbReference type="NCBI Taxonomy" id="762209"/>
    <lineage>
        <taxon>Bacteria</taxon>
        <taxon>Bacillati</taxon>
        <taxon>Actinomycetota</taxon>
        <taxon>Actinomycetes</taxon>
        <taxon>Bifidobacteriales</taxon>
        <taxon>Bifidobacteriaceae</taxon>
        <taxon>Bifidobacterium</taxon>
    </lineage>
</organism>
<comment type="caution">
    <text evidence="1">The sequence shown here is derived from an EMBL/GenBank/DDBJ whole genome shotgun (WGS) entry which is preliminary data.</text>
</comment>
<evidence type="ECO:0000313" key="1">
    <source>
        <dbReference type="EMBL" id="KAA8815150.1"/>
    </source>
</evidence>
<dbReference type="RefSeq" id="WP_150394893.1">
    <property type="nucleotide sequence ID" value="NZ_RZJP01000005.1"/>
</dbReference>
<name>A0A5M9ZBI7_9BIFI</name>
<proteinExistence type="predicted"/>
<accession>A0A5M9ZBI7</accession>
<dbReference type="AlphaFoldDB" id="A0A5M9ZBI7"/>
<dbReference type="EMBL" id="RZJP01000005">
    <property type="protein sequence ID" value="KAA8815150.1"/>
    <property type="molecule type" value="Genomic_DNA"/>
</dbReference>
<evidence type="ECO:0008006" key="3">
    <source>
        <dbReference type="Google" id="ProtNLM"/>
    </source>
</evidence>
<gene>
    <name evidence="1" type="ORF">EMB92_10840</name>
</gene>
<protein>
    <recommendedName>
        <fullName evidence="3">Glycosyltransferase family 1 protein</fullName>
    </recommendedName>
</protein>
<evidence type="ECO:0000313" key="2">
    <source>
        <dbReference type="Proteomes" id="UP000326060"/>
    </source>
</evidence>
<sequence length="326" mass="38420">MEYKYVVGGSENDYYEAAYADVKRDPEAVYDDTFIPFKSRIVNFLYNHHFGVRINAIIDLPGKGIWNRFYLKNDFTRDDNICFVLFTRYLPLVRYGLLRYLRKHYPNCRIVLFYQDLAAKVKGMDPSTVLDHFDLVLSFDQDDCKKYGWEYYPLVYSRVDVPDNPEIPRSDVYFVGKAKDRLSDILKAYEQLRSRGYTCDFHIVDVPEEQRRYADEIDYCDLLPYQENLQRIAKTNCMLEIMQKGGRGYTLRYCEAITYGKKLLTDNPEVSNAPFYNKDFISVFTDPEHMDLTLLNTIGDVDYQYADNVSPMRMLKFIDDKLTGRA</sequence>